<dbReference type="EMBL" id="UOEM01000049">
    <property type="protein sequence ID" value="VAW12630.1"/>
    <property type="molecule type" value="Genomic_DNA"/>
</dbReference>
<gene>
    <name evidence="1" type="ORF">MNBD_ALPHA09-1885</name>
</gene>
<dbReference type="PANTHER" id="PTHR42830:SF2">
    <property type="entry name" value="OSMC_OHR FAMILY PROTEIN"/>
    <property type="match status" value="1"/>
</dbReference>
<dbReference type="InterPro" id="IPR015946">
    <property type="entry name" value="KH_dom-like_a/b"/>
</dbReference>
<reference evidence="1" key="1">
    <citation type="submission" date="2018-06" db="EMBL/GenBank/DDBJ databases">
        <authorList>
            <person name="Zhirakovskaya E."/>
        </authorList>
    </citation>
    <scope>NUCLEOTIDE SEQUENCE</scope>
</reference>
<dbReference type="InterPro" id="IPR036102">
    <property type="entry name" value="OsmC/Ohrsf"/>
</dbReference>
<sequence length="171" mass="17642">MTISQNAANAGTGGPYGVKVEWVGNTGCGTSAPDAYRPDHWIGSDMLAPVPGTADRGPGVSPYRYNPEQLLVASISSAHMLAYLDAAAEAGIVVTAYIDRASAQMVDLDGHHEVQSILLTPQITLADGTNLEAAEALHTEAHIRSATAATIQVSIGCEPVIGYGADLEAVA</sequence>
<dbReference type="AlphaFoldDB" id="A0A3B0T6Z5"/>
<dbReference type="SUPFAM" id="SSF82784">
    <property type="entry name" value="OsmC-like"/>
    <property type="match status" value="1"/>
</dbReference>
<evidence type="ECO:0000313" key="1">
    <source>
        <dbReference type="EMBL" id="VAW12630.1"/>
    </source>
</evidence>
<organism evidence="1">
    <name type="scientific">hydrothermal vent metagenome</name>
    <dbReference type="NCBI Taxonomy" id="652676"/>
    <lineage>
        <taxon>unclassified sequences</taxon>
        <taxon>metagenomes</taxon>
        <taxon>ecological metagenomes</taxon>
    </lineage>
</organism>
<accession>A0A3B0T6Z5</accession>
<dbReference type="Pfam" id="PF02566">
    <property type="entry name" value="OsmC"/>
    <property type="match status" value="1"/>
</dbReference>
<dbReference type="Gene3D" id="3.30.300.20">
    <property type="match status" value="1"/>
</dbReference>
<dbReference type="PANTHER" id="PTHR42830">
    <property type="entry name" value="OSMOTICALLY INDUCIBLE FAMILY PROTEIN"/>
    <property type="match status" value="1"/>
</dbReference>
<proteinExistence type="predicted"/>
<name>A0A3B0T6Z5_9ZZZZ</name>
<protein>
    <submittedName>
        <fullName evidence="1">Uncharacterized protein</fullName>
    </submittedName>
</protein>
<dbReference type="InterPro" id="IPR052707">
    <property type="entry name" value="OsmC_Ohr_Peroxiredoxin"/>
</dbReference>
<dbReference type="InterPro" id="IPR003718">
    <property type="entry name" value="OsmC/Ohr_fam"/>
</dbReference>